<feature type="transmembrane region" description="Helical" evidence="1">
    <location>
        <begin position="84"/>
        <end position="111"/>
    </location>
</feature>
<dbReference type="Pfam" id="PF07853">
    <property type="entry name" value="DUF1648"/>
    <property type="match status" value="1"/>
</dbReference>
<evidence type="ECO:0000313" key="4">
    <source>
        <dbReference type="Proteomes" id="UP000469949"/>
    </source>
</evidence>
<sequence length="115" mass="12856">MVSGLPAFAWFSYLAMMVVVSLLNLYCAAHVRTEKIPMQWNLGGQPTWFAPKLIGLWMIVGILAVTAPAFFMNIKQNAASAGPWYWIGMIAVFCFVAAMYAWHIQAVIAWAEAQR</sequence>
<reference evidence="3 4" key="1">
    <citation type="submission" date="2019-10" db="EMBL/GenBank/DDBJ databases">
        <title>Draft Genome Sequence of the Caffeine Degrading Methylotroph Methylorubrum populi PINKEL.</title>
        <authorList>
            <person name="Dawson S.C."/>
            <person name="Zhang X."/>
            <person name="Wright M.E."/>
            <person name="Sharma G."/>
            <person name="Langner J.T."/>
            <person name="Ditty J.L."/>
            <person name="Subuyuj G.A."/>
        </authorList>
    </citation>
    <scope>NUCLEOTIDE SEQUENCE [LARGE SCALE GENOMIC DNA]</scope>
    <source>
        <strain evidence="3 4">Pinkel</strain>
    </source>
</reference>
<dbReference type="InterPro" id="IPR012867">
    <property type="entry name" value="DUF1648"/>
</dbReference>
<dbReference type="RefSeq" id="WP_193316419.1">
    <property type="nucleotide sequence ID" value="NZ_WEKV01000009.1"/>
</dbReference>
<proteinExistence type="predicted"/>
<accession>A0A833N340</accession>
<feature type="transmembrane region" description="Helical" evidence="1">
    <location>
        <begin position="6"/>
        <end position="28"/>
    </location>
</feature>
<gene>
    <name evidence="3" type="ORF">F8B43_2021</name>
</gene>
<feature type="transmembrane region" description="Helical" evidence="1">
    <location>
        <begin position="49"/>
        <end position="72"/>
    </location>
</feature>
<name>A0A833N340_9HYPH</name>
<dbReference type="AlphaFoldDB" id="A0A833N340"/>
<dbReference type="EMBL" id="WEKV01000009">
    <property type="protein sequence ID" value="KAB7785520.1"/>
    <property type="molecule type" value="Genomic_DNA"/>
</dbReference>
<evidence type="ECO:0000256" key="1">
    <source>
        <dbReference type="SAM" id="Phobius"/>
    </source>
</evidence>
<comment type="caution">
    <text evidence="3">The sequence shown here is derived from an EMBL/GenBank/DDBJ whole genome shotgun (WGS) entry which is preliminary data.</text>
</comment>
<keyword evidence="1" id="KW-0812">Transmembrane</keyword>
<evidence type="ECO:0000313" key="3">
    <source>
        <dbReference type="EMBL" id="KAB7785520.1"/>
    </source>
</evidence>
<protein>
    <recommendedName>
        <fullName evidence="2">DUF1648 domain-containing protein</fullName>
    </recommendedName>
</protein>
<feature type="domain" description="DUF1648" evidence="2">
    <location>
        <begin position="31"/>
        <end position="63"/>
    </location>
</feature>
<dbReference type="Proteomes" id="UP000469949">
    <property type="component" value="Unassembled WGS sequence"/>
</dbReference>
<keyword evidence="1" id="KW-1133">Transmembrane helix</keyword>
<evidence type="ECO:0000259" key="2">
    <source>
        <dbReference type="Pfam" id="PF07853"/>
    </source>
</evidence>
<organism evidence="3 4">
    <name type="scientific">Methylorubrum populi</name>
    <dbReference type="NCBI Taxonomy" id="223967"/>
    <lineage>
        <taxon>Bacteria</taxon>
        <taxon>Pseudomonadati</taxon>
        <taxon>Pseudomonadota</taxon>
        <taxon>Alphaproteobacteria</taxon>
        <taxon>Hyphomicrobiales</taxon>
        <taxon>Methylobacteriaceae</taxon>
        <taxon>Methylorubrum</taxon>
    </lineage>
</organism>
<keyword evidence="1" id="KW-0472">Membrane</keyword>